<evidence type="ECO:0000313" key="1">
    <source>
        <dbReference type="EMBL" id="PVH94030.1"/>
    </source>
</evidence>
<proteinExistence type="predicted"/>
<dbReference type="Proteomes" id="UP000244855">
    <property type="component" value="Unassembled WGS sequence"/>
</dbReference>
<dbReference type="InterPro" id="IPR008914">
    <property type="entry name" value="PEBP"/>
</dbReference>
<dbReference type="CDD" id="cd00457">
    <property type="entry name" value="PEBP"/>
    <property type="match status" value="1"/>
</dbReference>
<dbReference type="Pfam" id="PF01161">
    <property type="entry name" value="PBP"/>
    <property type="match status" value="1"/>
</dbReference>
<keyword evidence="2" id="KW-1185">Reference proteome</keyword>
<accession>A0A2V1D7G2</accession>
<reference evidence="1 2" key="1">
    <citation type="journal article" date="2018" name="Sci. Rep.">
        <title>Comparative genomics provides insights into the lifestyle and reveals functional heterogeneity of dark septate endophytic fungi.</title>
        <authorList>
            <person name="Knapp D.G."/>
            <person name="Nemeth J.B."/>
            <person name="Barry K."/>
            <person name="Hainaut M."/>
            <person name="Henrissat B."/>
            <person name="Johnson J."/>
            <person name="Kuo A."/>
            <person name="Lim J.H.P."/>
            <person name="Lipzen A."/>
            <person name="Nolan M."/>
            <person name="Ohm R.A."/>
            <person name="Tamas L."/>
            <person name="Grigoriev I.V."/>
            <person name="Spatafora J.W."/>
            <person name="Nagy L.G."/>
            <person name="Kovacs G.M."/>
        </authorList>
    </citation>
    <scope>NUCLEOTIDE SEQUENCE [LARGE SCALE GENOMIC DNA]</scope>
    <source>
        <strain evidence="1 2">DSE2036</strain>
    </source>
</reference>
<dbReference type="InterPro" id="IPR036610">
    <property type="entry name" value="PEBP-like_sf"/>
</dbReference>
<gene>
    <name evidence="1" type="ORF">DM02DRAFT_618899</name>
</gene>
<dbReference type="STRING" id="97972.A0A2V1D7G2"/>
<dbReference type="Gene3D" id="3.90.280.10">
    <property type="entry name" value="PEBP-like"/>
    <property type="match status" value="1"/>
</dbReference>
<evidence type="ECO:0000313" key="2">
    <source>
        <dbReference type="Proteomes" id="UP000244855"/>
    </source>
</evidence>
<dbReference type="AlphaFoldDB" id="A0A2V1D7G2"/>
<dbReference type="EMBL" id="KZ805554">
    <property type="protein sequence ID" value="PVH94030.1"/>
    <property type="molecule type" value="Genomic_DNA"/>
</dbReference>
<organism evidence="1 2">
    <name type="scientific">Periconia macrospinosa</name>
    <dbReference type="NCBI Taxonomy" id="97972"/>
    <lineage>
        <taxon>Eukaryota</taxon>
        <taxon>Fungi</taxon>
        <taxon>Dikarya</taxon>
        <taxon>Ascomycota</taxon>
        <taxon>Pezizomycotina</taxon>
        <taxon>Dothideomycetes</taxon>
        <taxon>Pleosporomycetidae</taxon>
        <taxon>Pleosporales</taxon>
        <taxon>Massarineae</taxon>
        <taxon>Periconiaceae</taxon>
        <taxon>Periconia</taxon>
    </lineage>
</organism>
<sequence>MWLLNALEYILGRLLYRRRGYDALLFHNLKPFAAHPTPSLKLTSPDCGASGAQLSDTYSAFGAGHIPTLQWPAASASTAEYLLLSEDADAPLGHPNVHGIYTGIPRTTTSISPADLEVVGEESDGVKVIKSGWRVGWNRRGKVYIPPRPPRGHGAHRYFFVLVALREKLDWRVLGRVPRKGELIEAVDGKVEAWGVWEGRYESRF</sequence>
<dbReference type="OrthoDB" id="10251855at2759"/>
<dbReference type="InterPro" id="IPR049556">
    <property type="entry name" value="PhiB"/>
</dbReference>
<protein>
    <submittedName>
        <fullName evidence="1">PEBP-like protein</fullName>
    </submittedName>
</protein>
<name>A0A2V1D7G2_9PLEO</name>
<dbReference type="SUPFAM" id="SSF49777">
    <property type="entry name" value="PEBP-like"/>
    <property type="match status" value="1"/>
</dbReference>